<proteinExistence type="predicted"/>
<evidence type="ECO:0000313" key="2">
    <source>
        <dbReference type="EMBL" id="VAW77471.1"/>
    </source>
</evidence>
<keyword evidence="1" id="KW-1133">Transmembrane helix</keyword>
<sequence>MQAQYSANKSLSFYFFHVFSLLLFAGFSNVYAQKLVWPDLKKVSHTKGRAANKNDLSLHRAAFVLKLKGVPAGVPIKMVIPQYAIHTDQATGVETPVVIIQAEHIRKFIAYGYLNLRTGAIKVTYPEEIKFLGIKKPQIKVFKNPLK</sequence>
<gene>
    <name evidence="2" type="ORF">MNBD_GAMMA12-1469</name>
</gene>
<protein>
    <submittedName>
        <fullName evidence="2">Uncharacterized protein</fullName>
    </submittedName>
</protein>
<name>A0A3B0YDE8_9ZZZZ</name>
<reference evidence="2" key="1">
    <citation type="submission" date="2018-06" db="EMBL/GenBank/DDBJ databases">
        <authorList>
            <person name="Zhirakovskaya E."/>
        </authorList>
    </citation>
    <scope>NUCLEOTIDE SEQUENCE</scope>
</reference>
<feature type="transmembrane region" description="Helical" evidence="1">
    <location>
        <begin position="12"/>
        <end position="32"/>
    </location>
</feature>
<keyword evidence="1" id="KW-0472">Membrane</keyword>
<dbReference type="AlphaFoldDB" id="A0A3B0YDE8"/>
<accession>A0A3B0YDE8</accession>
<keyword evidence="1" id="KW-0812">Transmembrane</keyword>
<organism evidence="2">
    <name type="scientific">hydrothermal vent metagenome</name>
    <dbReference type="NCBI Taxonomy" id="652676"/>
    <lineage>
        <taxon>unclassified sequences</taxon>
        <taxon>metagenomes</taxon>
        <taxon>ecological metagenomes</taxon>
    </lineage>
</organism>
<evidence type="ECO:0000256" key="1">
    <source>
        <dbReference type="SAM" id="Phobius"/>
    </source>
</evidence>
<dbReference type="EMBL" id="UOFL01000131">
    <property type="protein sequence ID" value="VAW77471.1"/>
    <property type="molecule type" value="Genomic_DNA"/>
</dbReference>